<dbReference type="InParanoid" id="A0A151GTT1"/>
<proteinExistence type="predicted"/>
<evidence type="ECO:0000256" key="1">
    <source>
        <dbReference type="SAM" id="MobiDB-lite"/>
    </source>
</evidence>
<dbReference type="AlphaFoldDB" id="A0A151GTT1"/>
<evidence type="ECO:0000313" key="4">
    <source>
        <dbReference type="Proteomes" id="UP000076580"/>
    </source>
</evidence>
<accession>A0A151GTT1</accession>
<gene>
    <name evidence="3" type="ORF">DCS_01600</name>
</gene>
<dbReference type="RefSeq" id="XP_040659815.1">
    <property type="nucleotide sequence ID" value="XM_040798932.1"/>
</dbReference>
<reference evidence="3 4" key="1">
    <citation type="journal article" date="2016" name="Sci. Rep.">
        <title>Insights into Adaptations to a Near-Obligate Nematode Endoparasitic Lifestyle from the Finished Genome of Drechmeria coniospora.</title>
        <authorList>
            <person name="Zhang L."/>
            <person name="Zhou Z."/>
            <person name="Guo Q."/>
            <person name="Fokkens L."/>
            <person name="Miskei M."/>
            <person name="Pocsi I."/>
            <person name="Zhang W."/>
            <person name="Chen M."/>
            <person name="Wang L."/>
            <person name="Sun Y."/>
            <person name="Donzelli B.G."/>
            <person name="Gibson D.M."/>
            <person name="Nelson D.R."/>
            <person name="Luo J.G."/>
            <person name="Rep M."/>
            <person name="Liu H."/>
            <person name="Yang S."/>
            <person name="Wang J."/>
            <person name="Krasnoff S.B."/>
            <person name="Xu Y."/>
            <person name="Molnar I."/>
            <person name="Lin M."/>
        </authorList>
    </citation>
    <scope>NUCLEOTIDE SEQUENCE [LARGE SCALE GENOMIC DNA]</scope>
    <source>
        <strain evidence="3 4">ARSEF 6962</strain>
    </source>
</reference>
<protein>
    <submittedName>
        <fullName evidence="3">Uncharacterized protein</fullName>
    </submittedName>
</protein>
<dbReference type="GeneID" id="63714243"/>
<comment type="caution">
    <text evidence="3">The sequence shown here is derived from an EMBL/GenBank/DDBJ whole genome shotgun (WGS) entry which is preliminary data.</text>
</comment>
<dbReference type="Proteomes" id="UP000076580">
    <property type="component" value="Chromosome 01"/>
</dbReference>
<feature type="region of interest" description="Disordered" evidence="1">
    <location>
        <begin position="108"/>
        <end position="184"/>
    </location>
</feature>
<keyword evidence="2" id="KW-0472">Membrane</keyword>
<evidence type="ECO:0000313" key="3">
    <source>
        <dbReference type="EMBL" id="KYK60463.1"/>
    </source>
</evidence>
<feature type="compositionally biased region" description="Polar residues" evidence="1">
    <location>
        <begin position="32"/>
        <end position="47"/>
    </location>
</feature>
<dbReference type="EMBL" id="LAYC01000001">
    <property type="protein sequence ID" value="KYK60463.1"/>
    <property type="molecule type" value="Genomic_DNA"/>
</dbReference>
<evidence type="ECO:0000256" key="2">
    <source>
        <dbReference type="SAM" id="Phobius"/>
    </source>
</evidence>
<feature type="compositionally biased region" description="Low complexity" evidence="1">
    <location>
        <begin position="11"/>
        <end position="31"/>
    </location>
</feature>
<keyword evidence="2" id="KW-0812">Transmembrane</keyword>
<keyword evidence="2" id="KW-1133">Transmembrane helix</keyword>
<dbReference type="OrthoDB" id="4775599at2759"/>
<name>A0A151GTT1_DRECN</name>
<feature type="region of interest" description="Disordered" evidence="1">
    <location>
        <begin position="1"/>
        <end position="51"/>
    </location>
</feature>
<sequence length="184" mass="19185">MSSTSTDELGAPATSTSPPSSATATTTPTTSDGMASPTSSQAISTPPSDDGSGMSAQPFIWVIIPLLAIFATGCFTFFAWRRHMRARRRGGDGLDDLVLMPSGFYMARTGRRPPARASNRIRSVEGLNELGEAPPPYDAKRPPSVDSPGADLGASEVEQARSPEADGIVPPPEAHVAESSRANG</sequence>
<organism evidence="3 4">
    <name type="scientific">Drechmeria coniospora</name>
    <name type="common">Nematophagous fungus</name>
    <name type="synonym">Meria coniospora</name>
    <dbReference type="NCBI Taxonomy" id="98403"/>
    <lineage>
        <taxon>Eukaryota</taxon>
        <taxon>Fungi</taxon>
        <taxon>Dikarya</taxon>
        <taxon>Ascomycota</taxon>
        <taxon>Pezizomycotina</taxon>
        <taxon>Sordariomycetes</taxon>
        <taxon>Hypocreomycetidae</taxon>
        <taxon>Hypocreales</taxon>
        <taxon>Ophiocordycipitaceae</taxon>
        <taxon>Drechmeria</taxon>
    </lineage>
</organism>
<feature type="transmembrane region" description="Helical" evidence="2">
    <location>
        <begin position="59"/>
        <end position="80"/>
    </location>
</feature>
<keyword evidence="4" id="KW-1185">Reference proteome</keyword>